<sequence>MNKKFKIWLNCFLMLLIAGCIFSKFADATTWELKQILNRIFDETNNRINVTITGESQGFDFDNSVNVDYQPVVGLGVPSDSGMLIGGTNCNPIIVSTIMPIRTTSRKETTQDLSVAALCYTTDFAHKTIPRWITLRASQNITETVTVYFQSKTSASYTTILDSAALVAQNSFYYSVETDFLLEAGDEIHIGCTNNNGVGTVYVTIMGETIN</sequence>
<dbReference type="PROSITE" id="PS51257">
    <property type="entry name" value="PROKAR_LIPOPROTEIN"/>
    <property type="match status" value="1"/>
</dbReference>
<dbReference type="EMBL" id="MT141406">
    <property type="protein sequence ID" value="QJA60367.1"/>
    <property type="molecule type" value="Genomic_DNA"/>
</dbReference>
<proteinExistence type="predicted"/>
<organism evidence="1">
    <name type="scientific">viral metagenome</name>
    <dbReference type="NCBI Taxonomy" id="1070528"/>
    <lineage>
        <taxon>unclassified sequences</taxon>
        <taxon>metagenomes</taxon>
        <taxon>organismal metagenomes</taxon>
    </lineage>
</organism>
<name>A0A6M3ITE8_9ZZZZ</name>
<gene>
    <name evidence="1" type="ORF">MM415B01123_0009</name>
</gene>
<evidence type="ECO:0000313" key="1">
    <source>
        <dbReference type="EMBL" id="QJA60367.1"/>
    </source>
</evidence>
<accession>A0A6M3ITE8</accession>
<dbReference type="AlphaFoldDB" id="A0A6M3ITE8"/>
<reference evidence="1" key="1">
    <citation type="submission" date="2020-03" db="EMBL/GenBank/DDBJ databases">
        <title>The deep terrestrial virosphere.</title>
        <authorList>
            <person name="Holmfeldt K."/>
            <person name="Nilsson E."/>
            <person name="Simone D."/>
            <person name="Lopez-Fernandez M."/>
            <person name="Wu X."/>
            <person name="de Brujin I."/>
            <person name="Lundin D."/>
            <person name="Andersson A."/>
            <person name="Bertilsson S."/>
            <person name="Dopson M."/>
        </authorList>
    </citation>
    <scope>NUCLEOTIDE SEQUENCE</scope>
    <source>
        <strain evidence="1">MM415B01123</strain>
    </source>
</reference>
<protein>
    <submittedName>
        <fullName evidence="1">Uncharacterized protein</fullName>
    </submittedName>
</protein>